<dbReference type="Proteomes" id="UP000050761">
    <property type="component" value="Unassembled WGS sequence"/>
</dbReference>
<dbReference type="PANTHER" id="PTHR23227:SF67">
    <property type="entry name" value="CRANIOFACIAL DEVELOPMENT PROTEIN 2-LIKE"/>
    <property type="match status" value="1"/>
</dbReference>
<protein>
    <submittedName>
        <fullName evidence="4">Endo/exonuclease/phosphatase domain-containing protein</fullName>
    </submittedName>
</protein>
<evidence type="ECO:0000256" key="1">
    <source>
        <dbReference type="SAM" id="MobiDB-lite"/>
    </source>
</evidence>
<accession>A0A3P8AUM4</accession>
<reference evidence="2 3" key="1">
    <citation type="submission" date="2018-11" db="EMBL/GenBank/DDBJ databases">
        <authorList>
            <consortium name="Pathogen Informatics"/>
        </authorList>
    </citation>
    <scope>NUCLEOTIDE SEQUENCE [LARGE SCALE GENOMIC DNA]</scope>
</reference>
<proteinExistence type="predicted"/>
<dbReference type="InterPro" id="IPR036691">
    <property type="entry name" value="Endo/exonu/phosph_ase_sf"/>
</dbReference>
<keyword evidence="3" id="KW-1185">Reference proteome</keyword>
<dbReference type="InterPro" id="IPR027124">
    <property type="entry name" value="Swc5/CFDP1/2"/>
</dbReference>
<feature type="region of interest" description="Disordered" evidence="1">
    <location>
        <begin position="142"/>
        <end position="166"/>
    </location>
</feature>
<organism evidence="2">
    <name type="scientific">Heligmosomoides polygyrus</name>
    <name type="common">Parasitic roundworm</name>
    <dbReference type="NCBI Taxonomy" id="6339"/>
    <lineage>
        <taxon>Eukaryota</taxon>
        <taxon>Metazoa</taxon>
        <taxon>Ecdysozoa</taxon>
        <taxon>Nematoda</taxon>
        <taxon>Chromadorea</taxon>
        <taxon>Rhabditida</taxon>
        <taxon>Rhabditina</taxon>
        <taxon>Rhabditomorpha</taxon>
        <taxon>Strongyloidea</taxon>
        <taxon>Heligmosomidae</taxon>
        <taxon>Heligmosomoides</taxon>
    </lineage>
</organism>
<reference evidence="4" key="2">
    <citation type="submission" date="2019-09" db="UniProtKB">
        <authorList>
            <consortium name="WormBaseParasite"/>
        </authorList>
    </citation>
    <scope>IDENTIFICATION</scope>
</reference>
<dbReference type="EMBL" id="UZAH01025413">
    <property type="protein sequence ID" value="VDO63392.1"/>
    <property type="molecule type" value="Genomic_DNA"/>
</dbReference>
<dbReference type="Gene3D" id="3.60.10.10">
    <property type="entry name" value="Endonuclease/exonuclease/phosphatase"/>
    <property type="match status" value="1"/>
</dbReference>
<dbReference type="WBParaSite" id="HPBE_0000509701-mRNA-1">
    <property type="protein sequence ID" value="HPBE_0000509701-mRNA-1"/>
    <property type="gene ID" value="HPBE_0000509701"/>
</dbReference>
<dbReference type="AlphaFoldDB" id="A0A3P8AUM4"/>
<sequence>MQALLIMKTSTPLVTQICQQDVIGEWSDPLWDGILEGARAVLPELLAGNHGVEAIKRIAAYEAEDLITDAKEWVSEHDLCGRHNRDWNMKEMGKIEVDIDRLVLGDDVMLMGDELCEHVITRAIDVFGLVLKDPVMVDVPKTSPKVPVDSEGVPKSSSSKGGSLRTTSGVGVVVSERFRDAIASVERFSDRLMKVVVAAEQRMYHFFSAYAPQTGCSERAKDEFWTLLDEKTAEVPPEDAVVVAGDLNGHVGTAKDGYSCHGGFGYGARNADGEPFQLLIASAKCAQQSDVCTQLKVDGQEQFTVFVREFGNLSAITVQFGPILRDDVEHAFDVAVWPVSSTYVVDGALKALFIIIDVSSKSSNNNLNLEREDQRLTITNIGLDYRNVNVRELVRTLKKAVSDRRAILRYEIKEEKNNITAELDITDIIRVDYAAATWWLIHYAVRKCHATIEGDIAILEDFGKASMSAQQDRSLMGYRATKNVE</sequence>
<dbReference type="PANTHER" id="PTHR23227">
    <property type="entry name" value="BUCENTAUR RELATED"/>
    <property type="match status" value="1"/>
</dbReference>
<gene>
    <name evidence="2" type="ORF">HPBE_LOCUS5098</name>
</gene>
<dbReference type="SUPFAM" id="SSF56219">
    <property type="entry name" value="DNase I-like"/>
    <property type="match status" value="1"/>
</dbReference>
<name>A0A3P8AUM4_HELPZ</name>
<evidence type="ECO:0000313" key="4">
    <source>
        <dbReference type="WBParaSite" id="HPBE_0000509701-mRNA-1"/>
    </source>
</evidence>
<evidence type="ECO:0000313" key="3">
    <source>
        <dbReference type="Proteomes" id="UP000050761"/>
    </source>
</evidence>
<evidence type="ECO:0000313" key="2">
    <source>
        <dbReference type="EMBL" id="VDO63392.1"/>
    </source>
</evidence>